<gene>
    <name evidence="2" type="ORF">ACFQFD_11465</name>
</gene>
<proteinExistence type="predicted"/>
<name>A0ABD5TB28_9EURY</name>
<keyword evidence="3" id="KW-1185">Reference proteome</keyword>
<dbReference type="Proteomes" id="UP001596443">
    <property type="component" value="Unassembled WGS sequence"/>
</dbReference>
<sequence>MIEHREERRDGEADAQRRGGSNCRGGREALGSVPSVALLPAAVAA</sequence>
<dbReference type="AlphaFoldDB" id="A0ABD5TB28"/>
<feature type="compositionally biased region" description="Basic and acidic residues" evidence="1">
    <location>
        <begin position="1"/>
        <end position="17"/>
    </location>
</feature>
<feature type="region of interest" description="Disordered" evidence="1">
    <location>
        <begin position="1"/>
        <end position="29"/>
    </location>
</feature>
<dbReference type="RefSeq" id="WP_284060807.1">
    <property type="nucleotide sequence ID" value="NZ_CP126158.1"/>
</dbReference>
<organism evidence="2 3">
    <name type="scientific">Halobaculum halobium</name>
    <dbReference type="NCBI Taxonomy" id="3032281"/>
    <lineage>
        <taxon>Archaea</taxon>
        <taxon>Methanobacteriati</taxon>
        <taxon>Methanobacteriota</taxon>
        <taxon>Stenosarchaea group</taxon>
        <taxon>Halobacteria</taxon>
        <taxon>Halobacteriales</taxon>
        <taxon>Haloferacaceae</taxon>
        <taxon>Halobaculum</taxon>
    </lineage>
</organism>
<dbReference type="GeneID" id="81209670"/>
<comment type="caution">
    <text evidence="2">The sequence shown here is derived from an EMBL/GenBank/DDBJ whole genome shotgun (WGS) entry which is preliminary data.</text>
</comment>
<evidence type="ECO:0000313" key="3">
    <source>
        <dbReference type="Proteomes" id="UP001596443"/>
    </source>
</evidence>
<evidence type="ECO:0000313" key="2">
    <source>
        <dbReference type="EMBL" id="MFC6786585.1"/>
    </source>
</evidence>
<evidence type="ECO:0000256" key="1">
    <source>
        <dbReference type="SAM" id="MobiDB-lite"/>
    </source>
</evidence>
<dbReference type="EMBL" id="JBHSWX010000012">
    <property type="protein sequence ID" value="MFC6786585.1"/>
    <property type="molecule type" value="Genomic_DNA"/>
</dbReference>
<accession>A0ABD5TB28</accession>
<reference evidence="2 3" key="1">
    <citation type="journal article" date="2019" name="Int. J. Syst. Evol. Microbiol.">
        <title>The Global Catalogue of Microorganisms (GCM) 10K type strain sequencing project: providing services to taxonomists for standard genome sequencing and annotation.</title>
        <authorList>
            <consortium name="The Broad Institute Genomics Platform"/>
            <consortium name="The Broad Institute Genome Sequencing Center for Infectious Disease"/>
            <person name="Wu L."/>
            <person name="Ma J."/>
        </authorList>
    </citation>
    <scope>NUCLEOTIDE SEQUENCE [LARGE SCALE GENOMIC DNA]</scope>
    <source>
        <strain evidence="2 3">SYNS20</strain>
    </source>
</reference>
<protein>
    <submittedName>
        <fullName evidence="2">Uncharacterized protein</fullName>
    </submittedName>
</protein>